<dbReference type="Proteomes" id="UP001440984">
    <property type="component" value="Unassembled WGS sequence"/>
</dbReference>
<feature type="transmembrane region" description="Helical" evidence="1">
    <location>
        <begin position="109"/>
        <end position="128"/>
    </location>
</feature>
<feature type="transmembrane region" description="Helical" evidence="1">
    <location>
        <begin position="13"/>
        <end position="40"/>
    </location>
</feature>
<proteinExistence type="predicted"/>
<evidence type="ECO:0000256" key="1">
    <source>
        <dbReference type="SAM" id="Phobius"/>
    </source>
</evidence>
<keyword evidence="1" id="KW-0812">Transmembrane</keyword>
<evidence type="ECO:0000313" key="3">
    <source>
        <dbReference type="Proteomes" id="UP001440984"/>
    </source>
</evidence>
<reference evidence="2 3" key="1">
    <citation type="submission" date="2024-05" db="EMBL/GenBank/DDBJ databases">
        <authorList>
            <person name="Zhao H."/>
            <person name="Xu Y."/>
            <person name="Lin S."/>
            <person name="Spain J.C."/>
            <person name="Zhou N.-Y."/>
        </authorList>
    </citation>
    <scope>NUCLEOTIDE SEQUENCE [LARGE SCALE GENOMIC DNA]</scope>
    <source>
        <strain evidence="2 3">NEAU-NG30</strain>
    </source>
</reference>
<dbReference type="RefSeq" id="WP_348953784.1">
    <property type="nucleotide sequence ID" value="NZ_JBDZYD010000009.1"/>
</dbReference>
<feature type="transmembrane region" description="Helical" evidence="1">
    <location>
        <begin position="52"/>
        <end position="69"/>
    </location>
</feature>
<keyword evidence="3" id="KW-1185">Reference proteome</keyword>
<name>A0ABV0LJ29_9PSEU</name>
<evidence type="ECO:0000313" key="2">
    <source>
        <dbReference type="EMBL" id="MEQ0562302.1"/>
    </source>
</evidence>
<dbReference type="EMBL" id="JBDZYD010000009">
    <property type="protein sequence ID" value="MEQ0562302.1"/>
    <property type="molecule type" value="Genomic_DNA"/>
</dbReference>
<gene>
    <name evidence="2" type="ORF">ABJI51_24730</name>
</gene>
<comment type="caution">
    <text evidence="2">The sequence shown here is derived from an EMBL/GenBank/DDBJ whole genome shotgun (WGS) entry which is preliminary data.</text>
</comment>
<accession>A0ABV0LJ29</accession>
<keyword evidence="1" id="KW-1133">Transmembrane helix</keyword>
<organism evidence="2 3">
    <name type="scientific">Amycolatopsis melonis</name>
    <dbReference type="NCBI Taxonomy" id="3156488"/>
    <lineage>
        <taxon>Bacteria</taxon>
        <taxon>Bacillati</taxon>
        <taxon>Actinomycetota</taxon>
        <taxon>Actinomycetes</taxon>
        <taxon>Pseudonocardiales</taxon>
        <taxon>Pseudonocardiaceae</taxon>
        <taxon>Amycolatopsis</taxon>
    </lineage>
</organism>
<feature type="transmembrane region" description="Helical" evidence="1">
    <location>
        <begin position="84"/>
        <end position="102"/>
    </location>
</feature>
<protein>
    <submittedName>
        <fullName evidence="2">Uncharacterized protein</fullName>
    </submittedName>
</protein>
<keyword evidence="1" id="KW-0472">Membrane</keyword>
<sequence>MTLDGVKPHWWRIAVLVPAVVIAAFSWKHVIAGTFALLPVVVWCSLARTPRTGLAVGAVLLALMAWFVLPRELGLAGSWVPAKIEVYWLHTTLAAVVCAIAARRGGARLASLVCAGFLFAGASLFAAYEAPPGDEGVTPAPAQLAITEQRFDCGSHQCWQVVETAGTGAPEVLREHLLARNFTPAPALDTRVSRFCRTTGLVVDHKVCADVTSFAPDTARLEWYVN</sequence>